<accession>A0AAE0LEJ4</accession>
<keyword evidence="2" id="KW-1185">Reference proteome</keyword>
<comment type="caution">
    <text evidence="1">The sequence shown here is derived from an EMBL/GenBank/DDBJ whole genome shotgun (WGS) entry which is preliminary data.</text>
</comment>
<evidence type="ECO:0000313" key="1">
    <source>
        <dbReference type="EMBL" id="KAK3281884.1"/>
    </source>
</evidence>
<dbReference type="PANTHER" id="PTHR33986:SF15">
    <property type="entry name" value="MITOCHONDRIAL FISSION PROTEIN ELM1"/>
    <property type="match status" value="1"/>
</dbReference>
<dbReference type="PANTHER" id="PTHR33986">
    <property type="entry name" value="OS02G0535700 PROTEIN"/>
    <property type="match status" value="1"/>
</dbReference>
<protein>
    <recommendedName>
        <fullName evidence="3">Mitochondrial fission protein ELM1</fullName>
    </recommendedName>
</protein>
<dbReference type="Proteomes" id="UP001190700">
    <property type="component" value="Unassembled WGS sequence"/>
</dbReference>
<reference evidence="1 2" key="1">
    <citation type="journal article" date="2015" name="Genome Biol. Evol.">
        <title>Comparative Genomics of a Bacterivorous Green Alga Reveals Evolutionary Causalities and Consequences of Phago-Mixotrophic Mode of Nutrition.</title>
        <authorList>
            <person name="Burns J.A."/>
            <person name="Paasch A."/>
            <person name="Narechania A."/>
            <person name="Kim E."/>
        </authorList>
    </citation>
    <scope>NUCLEOTIDE SEQUENCE [LARGE SCALE GENOMIC DNA]</scope>
    <source>
        <strain evidence="1 2">PLY_AMNH</strain>
    </source>
</reference>
<name>A0AAE0LEJ4_9CHLO</name>
<dbReference type="EMBL" id="LGRX02003667">
    <property type="protein sequence ID" value="KAK3281884.1"/>
    <property type="molecule type" value="Genomic_DNA"/>
</dbReference>
<sequence length="383" mass="41789">MLRVSRAIVLGNGAAGAESQCVGLVRALGFGDQYHLQRVDWSPSSLIAATLRRLPAFAHVEAIKLGSRLEWLLPVGTLDSWTGLGLRSIVVDVKGSREGGRPPGDVTLVVASGRDTVAAAAALRRQAKDRVFVVQIQHPRCDLREFDLVVMPAHDWHVHQNAKPTNVFLTKGALHDRDPARVANARRKWAASFAHLPRPRVLVALGGPTRRCHYDPTILGEELFRCVLQTTLISTAAAVDGSRQQRRGSLMVTTSRRTHPGVIRLVQQHTFDASVVLWQWGSELPNPYEGMLAWADAAVVSADSVTMACEVASLGLPLHVLGASHTTGKLAAFHKRLHDDGVSRPLSSSSNALEEVWKYTPWRDVQHVAKAINDRLLNGGQPV</sequence>
<organism evidence="1 2">
    <name type="scientific">Cymbomonas tetramitiformis</name>
    <dbReference type="NCBI Taxonomy" id="36881"/>
    <lineage>
        <taxon>Eukaryota</taxon>
        <taxon>Viridiplantae</taxon>
        <taxon>Chlorophyta</taxon>
        <taxon>Pyramimonadophyceae</taxon>
        <taxon>Pyramimonadales</taxon>
        <taxon>Pyramimonadaceae</taxon>
        <taxon>Cymbomonas</taxon>
    </lineage>
</organism>
<evidence type="ECO:0000313" key="2">
    <source>
        <dbReference type="Proteomes" id="UP001190700"/>
    </source>
</evidence>
<evidence type="ECO:0008006" key="3">
    <source>
        <dbReference type="Google" id="ProtNLM"/>
    </source>
</evidence>
<proteinExistence type="predicted"/>
<dbReference type="AlphaFoldDB" id="A0AAE0LEJ4"/>
<dbReference type="InterPro" id="IPR009367">
    <property type="entry name" value="Elm1-like"/>
</dbReference>
<dbReference type="Pfam" id="PF06258">
    <property type="entry name" value="Mito_fiss_Elm1"/>
    <property type="match status" value="1"/>
</dbReference>
<gene>
    <name evidence="1" type="ORF">CYMTET_10345</name>
</gene>